<gene>
    <name evidence="10" type="primary">cas1</name>
    <name evidence="11" type="ORF">Pan216_32730</name>
</gene>
<dbReference type="Gene3D" id="3.100.10.20">
    <property type="entry name" value="CRISPR-associated endonuclease Cas1, N-terminal domain"/>
    <property type="match status" value="1"/>
</dbReference>
<comment type="function">
    <text evidence="10">CRISPR (clustered regularly interspaced short palindromic repeat), is an adaptive immune system that provides protection against mobile genetic elements (viruses, transposable elements and conjugative plasmids). CRISPR clusters contain spacers, sequences complementary to antecedent mobile elements, and target invading nucleic acids. CRISPR clusters are transcribed and processed into CRISPR RNA (crRNA). Acts as a dsDNA endonuclease. Involved in the integration of spacer DNA into the CRISPR cassette.</text>
</comment>
<dbReference type="GO" id="GO:0043571">
    <property type="term" value="P:maintenance of CRISPR repeat elements"/>
    <property type="evidence" value="ECO:0007669"/>
    <property type="project" value="UniProtKB-UniRule"/>
</dbReference>
<feature type="binding site" evidence="10">
    <location>
        <position position="166"/>
    </location>
    <ligand>
        <name>Mn(2+)</name>
        <dbReference type="ChEBI" id="CHEBI:29035"/>
    </ligand>
</feature>
<keyword evidence="12" id="KW-1185">Reference proteome</keyword>
<dbReference type="OrthoDB" id="9803119at2"/>
<dbReference type="InterPro" id="IPR050646">
    <property type="entry name" value="Cas1"/>
</dbReference>
<accession>A0A518B612</accession>
<dbReference type="NCBIfam" id="TIGR03640">
    <property type="entry name" value="cas1_DVULG"/>
    <property type="match status" value="1"/>
</dbReference>
<dbReference type="GO" id="GO:0016787">
    <property type="term" value="F:hydrolase activity"/>
    <property type="evidence" value="ECO:0007669"/>
    <property type="project" value="UniProtKB-KW"/>
</dbReference>
<keyword evidence="5 10" id="KW-0460">Magnesium</keyword>
<dbReference type="PANTHER" id="PTHR34353:SF2">
    <property type="entry name" value="CRISPR-ASSOCIATED ENDONUCLEASE CAS1 1"/>
    <property type="match status" value="1"/>
</dbReference>
<dbReference type="GO" id="GO:0004520">
    <property type="term" value="F:DNA endonuclease activity"/>
    <property type="evidence" value="ECO:0007669"/>
    <property type="project" value="InterPro"/>
</dbReference>
<evidence type="ECO:0000256" key="4">
    <source>
        <dbReference type="ARBA" id="ARBA00022801"/>
    </source>
</evidence>
<evidence type="ECO:0000256" key="6">
    <source>
        <dbReference type="ARBA" id="ARBA00023118"/>
    </source>
</evidence>
<keyword evidence="7 10" id="KW-0238">DNA-binding</keyword>
<dbReference type="RefSeq" id="WP_145259136.1">
    <property type="nucleotide sequence ID" value="NZ_CP036279.1"/>
</dbReference>
<dbReference type="Pfam" id="PF01867">
    <property type="entry name" value="Cas_Cas1"/>
    <property type="match status" value="1"/>
</dbReference>
<name>A0A518B612_9BACT</name>
<protein>
    <recommendedName>
        <fullName evidence="10">CRISPR-associated endonuclease Cas1</fullName>
        <ecNumber evidence="10">3.1.-.-</ecNumber>
    </recommendedName>
</protein>
<dbReference type="GO" id="GO:0046872">
    <property type="term" value="F:metal ion binding"/>
    <property type="evidence" value="ECO:0007669"/>
    <property type="project" value="UniProtKB-UniRule"/>
</dbReference>
<feature type="binding site" evidence="10">
    <location>
        <position position="249"/>
    </location>
    <ligand>
        <name>Mn(2+)</name>
        <dbReference type="ChEBI" id="CHEBI:29035"/>
    </ligand>
</feature>
<evidence type="ECO:0000313" key="11">
    <source>
        <dbReference type="EMBL" id="QDU62406.1"/>
    </source>
</evidence>
<comment type="subunit">
    <text evidence="9 10">Homodimer, forms a heterotetramer with a Cas2 homodimer.</text>
</comment>
<keyword evidence="8 10" id="KW-0464">Manganese</keyword>
<dbReference type="EC" id="3.1.-.-" evidence="10"/>
<evidence type="ECO:0000256" key="2">
    <source>
        <dbReference type="ARBA" id="ARBA00022723"/>
    </source>
</evidence>
<comment type="cofactor">
    <cofactor evidence="10">
        <name>Mg(2+)</name>
        <dbReference type="ChEBI" id="CHEBI:18420"/>
    </cofactor>
    <cofactor evidence="10">
        <name>Mn(2+)</name>
        <dbReference type="ChEBI" id="CHEBI:29035"/>
    </cofactor>
</comment>
<evidence type="ECO:0000256" key="3">
    <source>
        <dbReference type="ARBA" id="ARBA00022759"/>
    </source>
</evidence>
<evidence type="ECO:0000256" key="10">
    <source>
        <dbReference type="HAMAP-Rule" id="MF_01470"/>
    </source>
</evidence>
<evidence type="ECO:0000256" key="8">
    <source>
        <dbReference type="ARBA" id="ARBA00023211"/>
    </source>
</evidence>
<dbReference type="GO" id="GO:0051607">
    <property type="term" value="P:defense response to virus"/>
    <property type="evidence" value="ECO:0007669"/>
    <property type="project" value="UniProtKB-UniRule"/>
</dbReference>
<keyword evidence="1 10" id="KW-0540">Nuclease</keyword>
<evidence type="ECO:0000256" key="7">
    <source>
        <dbReference type="ARBA" id="ARBA00023125"/>
    </source>
</evidence>
<comment type="similarity">
    <text evidence="10">Belongs to the CRISPR-associated endonuclease Cas1 family.</text>
</comment>
<keyword evidence="3 10" id="KW-0255">Endonuclease</keyword>
<dbReference type="GO" id="GO:0003677">
    <property type="term" value="F:DNA binding"/>
    <property type="evidence" value="ECO:0007669"/>
    <property type="project" value="UniProtKB-KW"/>
</dbReference>
<evidence type="ECO:0000256" key="9">
    <source>
        <dbReference type="ARBA" id="ARBA00038592"/>
    </source>
</evidence>
<dbReference type="EMBL" id="CP036279">
    <property type="protein sequence ID" value="QDU62406.1"/>
    <property type="molecule type" value="Genomic_DNA"/>
</dbReference>
<feature type="binding site" evidence="10">
    <location>
        <position position="234"/>
    </location>
    <ligand>
        <name>Mn(2+)</name>
        <dbReference type="ChEBI" id="CHEBI:29035"/>
    </ligand>
</feature>
<dbReference type="NCBIfam" id="TIGR00287">
    <property type="entry name" value="cas1"/>
    <property type="match status" value="1"/>
</dbReference>
<dbReference type="Proteomes" id="UP000317093">
    <property type="component" value="Chromosome"/>
</dbReference>
<dbReference type="PANTHER" id="PTHR34353">
    <property type="entry name" value="CRISPR-ASSOCIATED ENDONUCLEASE CAS1 1"/>
    <property type="match status" value="1"/>
</dbReference>
<dbReference type="HAMAP" id="MF_01470">
    <property type="entry name" value="Cas1"/>
    <property type="match status" value="1"/>
</dbReference>
<organism evidence="11 12">
    <name type="scientific">Kolteria novifilia</name>
    <dbReference type="NCBI Taxonomy" id="2527975"/>
    <lineage>
        <taxon>Bacteria</taxon>
        <taxon>Pseudomonadati</taxon>
        <taxon>Planctomycetota</taxon>
        <taxon>Planctomycetia</taxon>
        <taxon>Kolteriales</taxon>
        <taxon>Kolteriaceae</taxon>
        <taxon>Kolteria</taxon>
    </lineage>
</organism>
<dbReference type="InterPro" id="IPR042206">
    <property type="entry name" value="CRISPR-assoc_Cas1_C"/>
</dbReference>
<dbReference type="InterPro" id="IPR019856">
    <property type="entry name" value="CRISPR-assoc_Cas1_DVULG"/>
</dbReference>
<sequence length="343" mass="37896">MRVHANTLYVMSQGASIGRERETLRVRIEGKTRLRVPLHHLESVVCFGRIFLTPAVIGLCGERGVGLTYLTPQGRFQARLERPCHGNVLLRREQYRQSDSKESALLLARPMIAAKIQNSRALLLRAARSAQDTEKQSALQHAAKRMAALLVELPSQKSLDAARGIEGAAAAAYFKAFGDAVRDASSPFTFGGRTRRPPKDPINAMLSFAYALLRHDCDAALQAVGLDPAVGFLHADRPGRLSLALDLMEEFRPLLADRIILSLVNRKQVNAKEFTTDPSGSVSMDESARRTLLAAYQARKRLEVAHPLLKETVPFGLLPHIQARLLARTLRSDIDAYPALVLR</sequence>
<proteinExistence type="inferred from homology"/>
<dbReference type="InterPro" id="IPR042211">
    <property type="entry name" value="CRISPR-assoc_Cas1_N"/>
</dbReference>
<keyword evidence="6 10" id="KW-0051">Antiviral defense</keyword>
<evidence type="ECO:0000256" key="1">
    <source>
        <dbReference type="ARBA" id="ARBA00022722"/>
    </source>
</evidence>
<evidence type="ECO:0000256" key="5">
    <source>
        <dbReference type="ARBA" id="ARBA00022842"/>
    </source>
</evidence>
<dbReference type="InterPro" id="IPR002729">
    <property type="entry name" value="CRISPR-assoc_Cas1"/>
</dbReference>
<dbReference type="Gene3D" id="1.20.120.920">
    <property type="entry name" value="CRISPR-associated endonuclease Cas1, C-terminal domain"/>
    <property type="match status" value="1"/>
</dbReference>
<keyword evidence="4 10" id="KW-0378">Hydrolase</keyword>
<keyword evidence="2 10" id="KW-0479">Metal-binding</keyword>
<reference evidence="11 12" key="1">
    <citation type="submission" date="2019-02" db="EMBL/GenBank/DDBJ databases">
        <title>Deep-cultivation of Planctomycetes and their phenomic and genomic characterization uncovers novel biology.</title>
        <authorList>
            <person name="Wiegand S."/>
            <person name="Jogler M."/>
            <person name="Boedeker C."/>
            <person name="Pinto D."/>
            <person name="Vollmers J."/>
            <person name="Rivas-Marin E."/>
            <person name="Kohn T."/>
            <person name="Peeters S.H."/>
            <person name="Heuer A."/>
            <person name="Rast P."/>
            <person name="Oberbeckmann S."/>
            <person name="Bunk B."/>
            <person name="Jeske O."/>
            <person name="Meyerdierks A."/>
            <person name="Storesund J.E."/>
            <person name="Kallscheuer N."/>
            <person name="Luecker S."/>
            <person name="Lage O.M."/>
            <person name="Pohl T."/>
            <person name="Merkel B.J."/>
            <person name="Hornburger P."/>
            <person name="Mueller R.-W."/>
            <person name="Bruemmer F."/>
            <person name="Labrenz M."/>
            <person name="Spormann A.M."/>
            <person name="Op den Camp H."/>
            <person name="Overmann J."/>
            <person name="Amann R."/>
            <person name="Jetten M.S.M."/>
            <person name="Mascher T."/>
            <person name="Medema M.H."/>
            <person name="Devos D.P."/>
            <person name="Kaster A.-K."/>
            <person name="Ovreas L."/>
            <person name="Rohde M."/>
            <person name="Galperin M.Y."/>
            <person name="Jogler C."/>
        </authorList>
    </citation>
    <scope>NUCLEOTIDE SEQUENCE [LARGE SCALE GENOMIC DNA]</scope>
    <source>
        <strain evidence="11 12">Pan216</strain>
    </source>
</reference>
<evidence type="ECO:0000313" key="12">
    <source>
        <dbReference type="Proteomes" id="UP000317093"/>
    </source>
</evidence>
<dbReference type="KEGG" id="knv:Pan216_32730"/>
<dbReference type="AlphaFoldDB" id="A0A518B612"/>